<dbReference type="EMBL" id="JABZRE010000001">
    <property type="protein sequence ID" value="MBF1306294.1"/>
    <property type="molecule type" value="Genomic_DNA"/>
</dbReference>
<evidence type="ECO:0000313" key="1">
    <source>
        <dbReference type="EMBL" id="MBF1306294.1"/>
    </source>
</evidence>
<reference evidence="1" key="1">
    <citation type="submission" date="2020-04" db="EMBL/GenBank/DDBJ databases">
        <title>Deep metagenomics examines the oral microbiome during advanced dental caries in children, revealing novel taxa and co-occurrences with host molecules.</title>
        <authorList>
            <person name="Baker J.L."/>
            <person name="Morton J.T."/>
            <person name="Dinis M."/>
            <person name="Alvarez R."/>
            <person name="Tran N.C."/>
            <person name="Knight R."/>
            <person name="Edlund A."/>
        </authorList>
    </citation>
    <scope>NUCLEOTIDE SEQUENCE</scope>
    <source>
        <strain evidence="1">JCVI_23_bin.11</strain>
    </source>
</reference>
<dbReference type="Proteomes" id="UP000758611">
    <property type="component" value="Unassembled WGS sequence"/>
</dbReference>
<organism evidence="1 2">
    <name type="scientific">Parvimonas micra</name>
    <dbReference type="NCBI Taxonomy" id="33033"/>
    <lineage>
        <taxon>Bacteria</taxon>
        <taxon>Bacillati</taxon>
        <taxon>Bacillota</taxon>
        <taxon>Tissierellia</taxon>
        <taxon>Tissierellales</taxon>
        <taxon>Peptoniphilaceae</taxon>
        <taxon>Parvimonas</taxon>
    </lineage>
</organism>
<evidence type="ECO:0000313" key="2">
    <source>
        <dbReference type="Proteomes" id="UP000758611"/>
    </source>
</evidence>
<dbReference type="RefSeq" id="WP_278476761.1">
    <property type="nucleotide sequence ID" value="NZ_JABZRE010000001.1"/>
</dbReference>
<accession>A0A930H4J4</accession>
<sequence>MIITTNNNNLKSLFIQEVTKKINNLTWESFDSSGLLLNEKPSSELFEKVDLKIKNYFKNDEYFLKAKEFYKKLFKVKNEEDFPIFLKSKRDFIKNSEFILNYLRSVLDFNSDDFETFDSDIQLIIKQNKLIEIEDFYYDDGSLFDKKSLNNFINLLDKSLLNSAELDFFNTKIFYDINSKSFRFVDLDNYSSDNYYGCFIHNFNFYVHKVCIEKSDTVYSVSSDLEQLSQIEDNNIFLIFLKKKIMEWFKIIENLCLMGDNDHLGFSTAIQLGVPIFFLSDSKLSYFVEEINFDRLKELKGKISKEEILFLKELIIKEINNLFDF</sequence>
<name>A0A930H4J4_9FIRM</name>
<dbReference type="AlphaFoldDB" id="A0A930H4J4"/>
<comment type="caution">
    <text evidence="1">The sequence shown here is derived from an EMBL/GenBank/DDBJ whole genome shotgun (WGS) entry which is preliminary data.</text>
</comment>
<gene>
    <name evidence="1" type="ORF">HXM94_00705</name>
</gene>
<proteinExistence type="predicted"/>
<protein>
    <submittedName>
        <fullName evidence="1">Uncharacterized protein</fullName>
    </submittedName>
</protein>